<reference evidence="2 3" key="1">
    <citation type="journal article" date="2012" name="Eukaryot. Cell">
        <title>Draft genome sequence of CBS 2479, the standard type strain of Trichosporon asahii.</title>
        <authorList>
            <person name="Yang R.Y."/>
            <person name="Li H.T."/>
            <person name="Zhu H."/>
            <person name="Zhou G.P."/>
            <person name="Wang M."/>
            <person name="Wang L."/>
        </authorList>
    </citation>
    <scope>NUCLEOTIDE SEQUENCE [LARGE SCALE GENOMIC DNA]</scope>
    <source>
        <strain evidence="3">ATCC 90039 / CBS 2479 / JCM 2466 / KCTC 7840 / NCYC 2677 / UAMH 7654</strain>
    </source>
</reference>
<feature type="compositionally biased region" description="Pro residues" evidence="1">
    <location>
        <begin position="333"/>
        <end position="345"/>
    </location>
</feature>
<comment type="caution">
    <text evidence="2">The sequence shown here is derived from an EMBL/GenBank/DDBJ whole genome shotgun (WGS) entry which is preliminary data.</text>
</comment>
<feature type="region of interest" description="Disordered" evidence="1">
    <location>
        <begin position="1"/>
        <end position="105"/>
    </location>
</feature>
<evidence type="ECO:0000256" key="1">
    <source>
        <dbReference type="SAM" id="MobiDB-lite"/>
    </source>
</evidence>
<dbReference type="HOGENOM" id="CLU_505463_0_0_1"/>
<feature type="region of interest" description="Disordered" evidence="1">
    <location>
        <begin position="391"/>
        <end position="421"/>
    </location>
</feature>
<feature type="region of interest" description="Disordered" evidence="1">
    <location>
        <begin position="148"/>
        <end position="180"/>
    </location>
</feature>
<feature type="compositionally biased region" description="Polar residues" evidence="1">
    <location>
        <begin position="411"/>
        <end position="421"/>
    </location>
</feature>
<feature type="region of interest" description="Disordered" evidence="1">
    <location>
        <begin position="324"/>
        <end position="359"/>
    </location>
</feature>
<dbReference type="EMBL" id="ALBS01000297">
    <property type="protein sequence ID" value="EJT46284.1"/>
    <property type="molecule type" value="Genomic_DNA"/>
</dbReference>
<gene>
    <name evidence="2" type="ORF">A1Q1_05113</name>
</gene>
<dbReference type="AlphaFoldDB" id="J6EPD8"/>
<dbReference type="OrthoDB" id="410307at2759"/>
<feature type="compositionally biased region" description="Basic and acidic residues" evidence="1">
    <location>
        <begin position="148"/>
        <end position="167"/>
    </location>
</feature>
<evidence type="ECO:0000313" key="3">
    <source>
        <dbReference type="Proteomes" id="UP000002748"/>
    </source>
</evidence>
<feature type="compositionally biased region" description="Basic residues" evidence="1">
    <location>
        <begin position="71"/>
        <end position="89"/>
    </location>
</feature>
<feature type="region of interest" description="Disordered" evidence="1">
    <location>
        <begin position="501"/>
        <end position="522"/>
    </location>
</feature>
<accession>J6EPD8</accession>
<protein>
    <submittedName>
        <fullName evidence="2">Uncharacterized protein</fullName>
    </submittedName>
</protein>
<dbReference type="VEuPathDB" id="FungiDB:A1Q1_05113"/>
<feature type="compositionally biased region" description="Low complexity" evidence="1">
    <location>
        <begin position="90"/>
        <end position="103"/>
    </location>
</feature>
<feature type="compositionally biased region" description="Low complexity" evidence="1">
    <location>
        <begin position="501"/>
        <end position="515"/>
    </location>
</feature>
<dbReference type="Proteomes" id="UP000002748">
    <property type="component" value="Unassembled WGS sequence"/>
</dbReference>
<dbReference type="GeneID" id="25988625"/>
<feature type="compositionally biased region" description="Basic and acidic residues" evidence="1">
    <location>
        <begin position="9"/>
        <end position="19"/>
    </location>
</feature>
<dbReference type="KEGG" id="tasa:A1Q1_05113"/>
<proteinExistence type="predicted"/>
<dbReference type="RefSeq" id="XP_014177395.1">
    <property type="nucleotide sequence ID" value="XM_014321920.1"/>
</dbReference>
<sequence>MPGRSVRMGHGDPRFDTPHHAHGNHTSSVPVYSPSRKPMNTAPGPVPYKSPAPGTLPTDKSEHSLLAGPPRRGRRRGRRRRGPRSRKGSRSCSPSSSPCASPPQEIEQQPDLVFGSSISGLNGGDRHLGLSDTYASATQRWLSTQQDVVHDSVERQEDHFKQQRDVKPSPISKPAPRRPRPAFLGCHLPIPATEVAETKPFPLSAPCYTADELSLPRPYNADYPHPLTIYASPAVNPATVAASGYAPLLRKLKEKPEEMMGNILAECGKPNVTALGLTLDRDSKDGCGIPEKYWLRLSSWDGVKVPLGAVVPFARSSRGIAPRLVASRSESSPPQPSPTTFPESPPLTDAHSRSETDLTNLASTARFARRSSDAGLKQPLSLAQWNADRRELTTVPVPPRHSYTPVRKSDSTSGDLSRSVSKTQLLSPVPETDALHPIGAERKLLRKSRPPSLGLPLPTPGHGSLGIADSIDIVLEDKYPIQHSNGVRGEEILTPLSARTSLPVTPRTPRTPLTPGSAGQWHSSLSTTLEFSAGKSIWS</sequence>
<organism evidence="2 3">
    <name type="scientific">Trichosporon asahii var. asahii (strain ATCC 90039 / CBS 2479 / JCM 2466 / KCTC 7840 / NBRC 103889/ NCYC 2677 / UAMH 7654)</name>
    <name type="common">Yeast</name>
    <dbReference type="NCBI Taxonomy" id="1186058"/>
    <lineage>
        <taxon>Eukaryota</taxon>
        <taxon>Fungi</taxon>
        <taxon>Dikarya</taxon>
        <taxon>Basidiomycota</taxon>
        <taxon>Agaricomycotina</taxon>
        <taxon>Tremellomycetes</taxon>
        <taxon>Trichosporonales</taxon>
        <taxon>Trichosporonaceae</taxon>
        <taxon>Trichosporon</taxon>
    </lineage>
</organism>
<name>J6EPD8_TRIAS</name>
<evidence type="ECO:0000313" key="2">
    <source>
        <dbReference type="EMBL" id="EJT46284.1"/>
    </source>
</evidence>